<dbReference type="EMBL" id="JBHLTG010000003">
    <property type="protein sequence ID" value="MFC0679434.1"/>
    <property type="molecule type" value="Genomic_DNA"/>
</dbReference>
<feature type="compositionally biased region" description="Polar residues" evidence="1">
    <location>
        <begin position="21"/>
        <end position="32"/>
    </location>
</feature>
<name>A0ABV6RS78_9GAMM</name>
<proteinExistence type="predicted"/>
<dbReference type="Proteomes" id="UP001589896">
    <property type="component" value="Unassembled WGS sequence"/>
</dbReference>
<evidence type="ECO:0000313" key="3">
    <source>
        <dbReference type="Proteomes" id="UP001589896"/>
    </source>
</evidence>
<dbReference type="RefSeq" id="WP_386670173.1">
    <property type="nucleotide sequence ID" value="NZ_JBHLTG010000003.1"/>
</dbReference>
<feature type="compositionally biased region" description="Basic and acidic residues" evidence="1">
    <location>
        <begin position="34"/>
        <end position="50"/>
    </location>
</feature>
<protein>
    <recommendedName>
        <fullName evidence="4">CsbD-like domain-containing protein</fullName>
    </recommendedName>
</protein>
<evidence type="ECO:0000256" key="1">
    <source>
        <dbReference type="SAM" id="MobiDB-lite"/>
    </source>
</evidence>
<organism evidence="2 3">
    <name type="scientific">Lysobacter korlensis</name>
    <dbReference type="NCBI Taxonomy" id="553636"/>
    <lineage>
        <taxon>Bacteria</taxon>
        <taxon>Pseudomonadati</taxon>
        <taxon>Pseudomonadota</taxon>
        <taxon>Gammaproteobacteria</taxon>
        <taxon>Lysobacterales</taxon>
        <taxon>Lysobacteraceae</taxon>
        <taxon>Lysobacter</taxon>
    </lineage>
</organism>
<evidence type="ECO:0008006" key="4">
    <source>
        <dbReference type="Google" id="ProtNLM"/>
    </source>
</evidence>
<feature type="compositionally biased region" description="Basic and acidic residues" evidence="1">
    <location>
        <begin position="1"/>
        <end position="20"/>
    </location>
</feature>
<accession>A0ABV6RS78</accession>
<keyword evidence="3" id="KW-1185">Reference proteome</keyword>
<evidence type="ECO:0000313" key="2">
    <source>
        <dbReference type="EMBL" id="MFC0679434.1"/>
    </source>
</evidence>
<comment type="caution">
    <text evidence="2">The sequence shown here is derived from an EMBL/GenBank/DDBJ whole genome shotgun (WGS) entry which is preliminary data.</text>
</comment>
<feature type="region of interest" description="Disordered" evidence="1">
    <location>
        <begin position="1"/>
        <end position="59"/>
    </location>
</feature>
<gene>
    <name evidence="2" type="ORF">ACFFGH_16480</name>
</gene>
<reference evidence="2 3" key="1">
    <citation type="submission" date="2024-09" db="EMBL/GenBank/DDBJ databases">
        <authorList>
            <person name="Sun Q."/>
            <person name="Mori K."/>
        </authorList>
    </citation>
    <scope>NUCLEOTIDE SEQUENCE [LARGE SCALE GENOMIC DNA]</scope>
    <source>
        <strain evidence="2 3">KCTC 23076</strain>
    </source>
</reference>
<sequence>MPNNRDDHRSAEMQRLDREVTGNSVNARTAQTGKELHENAEALDRKYAEHGDDDSQDRA</sequence>